<dbReference type="Gene3D" id="3.40.50.150">
    <property type="entry name" value="Vaccinia Virus protein VP39"/>
    <property type="match status" value="1"/>
</dbReference>
<reference evidence="1" key="2">
    <citation type="submission" date="2021-04" db="EMBL/GenBank/DDBJ databases">
        <authorList>
            <person name="Gilroy R."/>
        </authorList>
    </citation>
    <scope>NUCLEOTIDE SEQUENCE</scope>
    <source>
        <strain evidence="1">CHK193-4272</strain>
    </source>
</reference>
<dbReference type="AlphaFoldDB" id="A0A9D1PHG1"/>
<dbReference type="Pfam" id="PF12847">
    <property type="entry name" value="Methyltransf_18"/>
    <property type="match status" value="1"/>
</dbReference>
<dbReference type="PIRSF" id="PIRSF018637">
    <property type="entry name" value="TrmK"/>
    <property type="match status" value="1"/>
</dbReference>
<dbReference type="InterPro" id="IPR029063">
    <property type="entry name" value="SAM-dependent_MTases_sf"/>
</dbReference>
<evidence type="ECO:0000313" key="1">
    <source>
        <dbReference type="EMBL" id="HIV61855.1"/>
    </source>
</evidence>
<sequence length="231" mass="25912">MNNITLTPRLELIAKKIAKDAVLADIGTDHAHLPIYLLENGIIKSAIASDIRTGPLQKAEENTKKYGLESKISLRLGAGLEKVQPHECDTISIAGMGGETIAEILQDAKWTNSPNYTLLLQPMTMIYYLRKWLWQNGYEILEENVCKEDHRRYVVMTVKGGYDKKDVPLYKCCVSNALLKAEGVKDYLQAQLKKENAALDGLKQGKNVDNDRLNEQKLIVDTLKQSLEAIV</sequence>
<dbReference type="GO" id="GO:0032259">
    <property type="term" value="P:methylation"/>
    <property type="evidence" value="ECO:0007669"/>
    <property type="project" value="UniProtKB-KW"/>
</dbReference>
<reference evidence="1" key="1">
    <citation type="journal article" date="2021" name="PeerJ">
        <title>Extensive microbial diversity within the chicken gut microbiome revealed by metagenomics and culture.</title>
        <authorList>
            <person name="Gilroy R."/>
            <person name="Ravi A."/>
            <person name="Getino M."/>
            <person name="Pursley I."/>
            <person name="Horton D.L."/>
            <person name="Alikhan N.F."/>
            <person name="Baker D."/>
            <person name="Gharbi K."/>
            <person name="Hall N."/>
            <person name="Watson M."/>
            <person name="Adriaenssens E.M."/>
            <person name="Foster-Nyarko E."/>
            <person name="Jarju S."/>
            <person name="Secka A."/>
            <person name="Antonio M."/>
            <person name="Oren A."/>
            <person name="Chaudhuri R.R."/>
            <person name="La Ragione R."/>
            <person name="Hildebrand F."/>
            <person name="Pallen M.J."/>
        </authorList>
    </citation>
    <scope>NUCLEOTIDE SEQUENCE</scope>
    <source>
        <strain evidence="1">CHK193-4272</strain>
    </source>
</reference>
<gene>
    <name evidence="1" type="ORF">H9746_03275</name>
</gene>
<dbReference type="EMBL" id="DXIE01000024">
    <property type="protein sequence ID" value="HIV61855.1"/>
    <property type="molecule type" value="Genomic_DNA"/>
</dbReference>
<organism evidence="1 2">
    <name type="scientific">Candidatus Butyricicoccus avistercoris</name>
    <dbReference type="NCBI Taxonomy" id="2838518"/>
    <lineage>
        <taxon>Bacteria</taxon>
        <taxon>Bacillati</taxon>
        <taxon>Bacillota</taxon>
        <taxon>Clostridia</taxon>
        <taxon>Eubacteriales</taxon>
        <taxon>Butyricicoccaceae</taxon>
        <taxon>Butyricicoccus</taxon>
    </lineage>
</organism>
<keyword evidence="1" id="KW-0808">Transferase</keyword>
<dbReference type="GO" id="GO:0160105">
    <property type="term" value="F:tRNA (adenine(22)-N1)-methyltransferase activity"/>
    <property type="evidence" value="ECO:0007669"/>
    <property type="project" value="InterPro"/>
</dbReference>
<proteinExistence type="predicted"/>
<keyword evidence="1" id="KW-0489">Methyltransferase</keyword>
<dbReference type="PANTHER" id="PTHR38451:SF1">
    <property type="entry name" value="TRNA (ADENINE(22)-N(1))-METHYLTRANSFERASE"/>
    <property type="match status" value="1"/>
</dbReference>
<evidence type="ECO:0000313" key="2">
    <source>
        <dbReference type="Proteomes" id="UP000886808"/>
    </source>
</evidence>
<comment type="caution">
    <text evidence="1">The sequence shown here is derived from an EMBL/GenBank/DDBJ whole genome shotgun (WGS) entry which is preliminary data.</text>
</comment>
<dbReference type="PANTHER" id="PTHR38451">
    <property type="entry name" value="TRNA (ADENINE(22)-N(1))-METHYLTRANSFERASE"/>
    <property type="match status" value="1"/>
</dbReference>
<accession>A0A9D1PHG1</accession>
<dbReference type="Proteomes" id="UP000886808">
    <property type="component" value="Unassembled WGS sequence"/>
</dbReference>
<name>A0A9D1PHG1_9FIRM</name>
<dbReference type="SUPFAM" id="SSF53335">
    <property type="entry name" value="S-adenosyl-L-methionine-dependent methyltransferases"/>
    <property type="match status" value="1"/>
</dbReference>
<dbReference type="InterPro" id="IPR006901">
    <property type="entry name" value="TrmK"/>
</dbReference>
<protein>
    <submittedName>
        <fullName evidence="1">Class I SAM-dependent methyltransferase</fullName>
    </submittedName>
</protein>